<dbReference type="SUPFAM" id="SSF52540">
    <property type="entry name" value="P-loop containing nucleoside triphosphate hydrolases"/>
    <property type="match status" value="1"/>
</dbReference>
<keyword evidence="3" id="KW-1185">Reference proteome</keyword>
<dbReference type="InterPro" id="IPR039187">
    <property type="entry name" value="SNO_AAA"/>
</dbReference>
<dbReference type="InterPro" id="IPR027417">
    <property type="entry name" value="P-loop_NTPase"/>
</dbReference>
<reference evidence="2 3" key="1">
    <citation type="submission" date="2019-06" db="EMBL/GenBank/DDBJ databases">
        <title>Genomic Encyclopedia of Type Strains, Phase IV (KMG-V): Genome sequencing to study the core and pangenomes of soil and plant-associated prokaryotes.</title>
        <authorList>
            <person name="Whitman W."/>
        </authorList>
    </citation>
    <scope>NUCLEOTIDE SEQUENCE [LARGE SCALE GENOMIC DNA]</scope>
    <source>
        <strain evidence="2 3">BR 10556</strain>
    </source>
</reference>
<accession>A0A560JGH1</accession>
<gene>
    <name evidence="2" type="ORF">FBZ95_109236</name>
</gene>
<dbReference type="Proteomes" id="UP000315914">
    <property type="component" value="Unassembled WGS sequence"/>
</dbReference>
<dbReference type="InterPro" id="IPR026741">
    <property type="entry name" value="SNO"/>
</dbReference>
<protein>
    <submittedName>
        <fullName evidence="2">NTP hydrolase family protein</fullName>
    </submittedName>
</protein>
<comment type="caution">
    <text evidence="2">The sequence shown here is derived from an EMBL/GenBank/DDBJ whole genome shotgun (WGS) entry which is preliminary data.</text>
</comment>
<feature type="domain" description="Strawberry notch AAA" evidence="1">
    <location>
        <begin position="175"/>
        <end position="441"/>
    </location>
</feature>
<dbReference type="GO" id="GO:0016787">
    <property type="term" value="F:hydrolase activity"/>
    <property type="evidence" value="ECO:0007669"/>
    <property type="project" value="UniProtKB-KW"/>
</dbReference>
<proteinExistence type="predicted"/>
<evidence type="ECO:0000313" key="3">
    <source>
        <dbReference type="Proteomes" id="UP000315914"/>
    </source>
</evidence>
<keyword evidence="2" id="KW-0378">Hydrolase</keyword>
<dbReference type="Gene3D" id="3.40.50.300">
    <property type="entry name" value="P-loop containing nucleotide triphosphate hydrolases"/>
    <property type="match status" value="1"/>
</dbReference>
<dbReference type="EMBL" id="VITW01000009">
    <property type="protein sequence ID" value="TWB69639.1"/>
    <property type="molecule type" value="Genomic_DNA"/>
</dbReference>
<name>A0A560JGH1_9BRAD</name>
<evidence type="ECO:0000259" key="1">
    <source>
        <dbReference type="Pfam" id="PF13872"/>
    </source>
</evidence>
<dbReference type="AlphaFoldDB" id="A0A560JGH1"/>
<dbReference type="STRING" id="1399419.A5906_23680"/>
<organism evidence="2 3">
    <name type="scientific">Bradyrhizobium sacchari</name>
    <dbReference type="NCBI Taxonomy" id="1399419"/>
    <lineage>
        <taxon>Bacteria</taxon>
        <taxon>Pseudomonadati</taxon>
        <taxon>Pseudomonadota</taxon>
        <taxon>Alphaproteobacteria</taxon>
        <taxon>Hyphomicrobiales</taxon>
        <taxon>Nitrobacteraceae</taxon>
        <taxon>Bradyrhizobium</taxon>
    </lineage>
</organism>
<evidence type="ECO:0000313" key="2">
    <source>
        <dbReference type="EMBL" id="TWB69639.1"/>
    </source>
</evidence>
<dbReference type="Pfam" id="PF13872">
    <property type="entry name" value="AAA_34"/>
    <property type="match status" value="1"/>
</dbReference>
<sequence length="444" mass="47086">MTESLVGGAAAAPLSMRAAATLTSAAVRVARQLFTDLERGCPIDAAVLRGAMEAAFSASDAASPWNWKAAYDVCEAATVLFLRKFGPAMRAKAGSTTAMLPIVAPVGADLIRRPTRSRSVGASASRLSSTSESAAPNGVELTYETVEWLPPERARLTDALYEEYGLPIRIPGSCAHPTKLVQSAATASVAPKPSCRPHLPSSLVAEGVLSDAQIDSIIYAGEAHSEFLAGSWSVGATFDVVAAARHDAENAVRFRRGWFLGDGTGAGKGRQVAGLFLDNWLKGRHGAVWISKSDKLIEDAQRDWSTLGMKRLLVTPLSRFRQGTPIPLSEGLLFTTCATLGTDERGEKLSRVEQIVTWLGSDFDGVIVFDENHAMQNAVAGKGERGDQAASQQGAGLRLPHALAKARVVYVSATGAITVHNVAYAQRLRLWGGADFPFAMRAAA</sequence>
<dbReference type="PANTHER" id="PTHR12706">
    <property type="entry name" value="STRAWBERRY NOTCH-RELATED"/>
    <property type="match status" value="1"/>
</dbReference>
<dbReference type="PANTHER" id="PTHR12706:SF30">
    <property type="entry name" value="PROTEIN STRAWBERRY NOTCH-RELATED"/>
    <property type="match status" value="1"/>
</dbReference>
<dbReference type="GO" id="GO:0006355">
    <property type="term" value="P:regulation of DNA-templated transcription"/>
    <property type="evidence" value="ECO:0007669"/>
    <property type="project" value="InterPro"/>
</dbReference>